<dbReference type="InterPro" id="IPR017937">
    <property type="entry name" value="Thioredoxin_CS"/>
</dbReference>
<keyword evidence="6" id="KW-0560">Oxidoreductase</keyword>
<dbReference type="EMBL" id="MLFK01000009">
    <property type="protein sequence ID" value="OIV40458.1"/>
    <property type="molecule type" value="Genomic_DNA"/>
</dbReference>
<dbReference type="PROSITE" id="PS00194">
    <property type="entry name" value="THIOREDOXIN_1"/>
    <property type="match status" value="1"/>
</dbReference>
<dbReference type="Pfam" id="PF13462">
    <property type="entry name" value="Thioredoxin_4"/>
    <property type="match status" value="1"/>
</dbReference>
<keyword evidence="5 10" id="KW-1133">Transmembrane helix</keyword>
<evidence type="ECO:0000256" key="3">
    <source>
        <dbReference type="ARBA" id="ARBA00022692"/>
    </source>
</evidence>
<keyword evidence="3 10" id="KW-0812">Transmembrane</keyword>
<protein>
    <submittedName>
        <fullName evidence="13">Uncharacterized protein</fullName>
    </submittedName>
</protein>
<comment type="similarity">
    <text evidence="2">Belongs to the VKOR family.</text>
</comment>
<dbReference type="GO" id="GO:0016491">
    <property type="term" value="F:oxidoreductase activity"/>
    <property type="evidence" value="ECO:0007669"/>
    <property type="project" value="UniProtKB-KW"/>
</dbReference>
<dbReference type="SUPFAM" id="SSF52833">
    <property type="entry name" value="Thioredoxin-like"/>
    <property type="match status" value="1"/>
</dbReference>
<keyword evidence="8" id="KW-1015">Disulfide bond</keyword>
<evidence type="ECO:0000259" key="12">
    <source>
        <dbReference type="Pfam" id="PF13462"/>
    </source>
</evidence>
<feature type="domain" description="Vitamin K epoxide reductase" evidence="11">
    <location>
        <begin position="161"/>
        <end position="284"/>
    </location>
</feature>
<feature type="domain" description="Thioredoxin-like fold" evidence="12">
    <location>
        <begin position="367"/>
        <end position="517"/>
    </location>
</feature>
<feature type="transmembrane region" description="Helical" evidence="10">
    <location>
        <begin position="157"/>
        <end position="175"/>
    </location>
</feature>
<feature type="transmembrane region" description="Helical" evidence="10">
    <location>
        <begin position="242"/>
        <end position="262"/>
    </location>
</feature>
<dbReference type="InterPro" id="IPR012336">
    <property type="entry name" value="Thioredoxin-like_fold"/>
</dbReference>
<evidence type="ECO:0000313" key="14">
    <source>
        <dbReference type="Proteomes" id="UP000182826"/>
    </source>
</evidence>
<dbReference type="InterPro" id="IPR036249">
    <property type="entry name" value="Thioredoxin-like_sf"/>
</dbReference>
<comment type="caution">
    <text evidence="13">The sequence shown here is derived from an EMBL/GenBank/DDBJ whole genome shotgun (WGS) entry which is preliminary data.</text>
</comment>
<reference evidence="13 14" key="1">
    <citation type="submission" date="2016-10" db="EMBL/GenBank/DDBJ databases">
        <title>Draft Genome Sequence of Rhizobacteria Flavobacterium johnsoniae CI04.</title>
        <authorList>
            <person name="Bravo J.I."/>
            <person name="Lozano G.L."/>
            <person name="Handelsman J."/>
        </authorList>
    </citation>
    <scope>NUCLEOTIDE SEQUENCE [LARGE SCALE GENOMIC DNA]</scope>
    <source>
        <strain evidence="13 14">CI04</strain>
    </source>
</reference>
<evidence type="ECO:0000256" key="1">
    <source>
        <dbReference type="ARBA" id="ARBA00004141"/>
    </source>
</evidence>
<keyword evidence="7 10" id="KW-0472">Membrane</keyword>
<dbReference type="CDD" id="cd12921">
    <property type="entry name" value="VKOR_4"/>
    <property type="match status" value="1"/>
</dbReference>
<feature type="transmembrane region" description="Helical" evidence="10">
    <location>
        <begin position="215"/>
        <end position="236"/>
    </location>
</feature>
<evidence type="ECO:0000256" key="4">
    <source>
        <dbReference type="ARBA" id="ARBA00022719"/>
    </source>
</evidence>
<feature type="transmembrane region" description="Helical" evidence="10">
    <location>
        <begin position="304"/>
        <end position="325"/>
    </location>
</feature>
<feature type="transmembrane region" description="Helical" evidence="10">
    <location>
        <begin position="135"/>
        <end position="151"/>
    </location>
</feature>
<dbReference type="OrthoDB" id="1100563at2"/>
<keyword evidence="9" id="KW-0676">Redox-active center</keyword>
<dbReference type="RefSeq" id="WP_071637660.1">
    <property type="nucleotide sequence ID" value="NZ_MLFK01000009.1"/>
</dbReference>
<dbReference type="InterPro" id="IPR012932">
    <property type="entry name" value="VKOR"/>
</dbReference>
<proteinExistence type="inferred from homology"/>
<evidence type="ECO:0000259" key="11">
    <source>
        <dbReference type="Pfam" id="PF07884"/>
    </source>
</evidence>
<dbReference type="Proteomes" id="UP000182826">
    <property type="component" value="Unassembled WGS sequence"/>
</dbReference>
<dbReference type="Pfam" id="PF07884">
    <property type="entry name" value="VKOR"/>
    <property type="match status" value="1"/>
</dbReference>
<evidence type="ECO:0000256" key="8">
    <source>
        <dbReference type="ARBA" id="ARBA00023157"/>
    </source>
</evidence>
<organism evidence="13 14">
    <name type="scientific">Flavobacterium johnsoniae</name>
    <name type="common">Cytophaga johnsonae</name>
    <dbReference type="NCBI Taxonomy" id="986"/>
    <lineage>
        <taxon>Bacteria</taxon>
        <taxon>Pseudomonadati</taxon>
        <taxon>Bacteroidota</taxon>
        <taxon>Flavobacteriia</taxon>
        <taxon>Flavobacteriales</taxon>
        <taxon>Flavobacteriaceae</taxon>
        <taxon>Flavobacterium</taxon>
    </lineage>
</organism>
<gene>
    <name evidence="13" type="ORF">BKM63_16345</name>
</gene>
<evidence type="ECO:0000256" key="6">
    <source>
        <dbReference type="ARBA" id="ARBA00023002"/>
    </source>
</evidence>
<dbReference type="Gene3D" id="3.40.30.10">
    <property type="entry name" value="Glutaredoxin"/>
    <property type="match status" value="1"/>
</dbReference>
<feature type="transmembrane region" description="Helical" evidence="10">
    <location>
        <begin position="274"/>
        <end position="292"/>
    </location>
</feature>
<evidence type="ECO:0000256" key="7">
    <source>
        <dbReference type="ARBA" id="ARBA00023136"/>
    </source>
</evidence>
<keyword evidence="4" id="KW-0874">Quinone</keyword>
<accession>A0A1J7CLE1</accession>
<dbReference type="AlphaFoldDB" id="A0A1J7CLE1"/>
<dbReference type="Gene3D" id="1.20.1440.130">
    <property type="entry name" value="VKOR domain"/>
    <property type="match status" value="1"/>
</dbReference>
<dbReference type="InterPro" id="IPR038354">
    <property type="entry name" value="VKOR_sf"/>
</dbReference>
<evidence type="ECO:0000256" key="9">
    <source>
        <dbReference type="ARBA" id="ARBA00023284"/>
    </source>
</evidence>
<keyword evidence="14" id="KW-1185">Reference proteome</keyword>
<evidence type="ECO:0000256" key="10">
    <source>
        <dbReference type="SAM" id="Phobius"/>
    </source>
</evidence>
<dbReference type="GO" id="GO:0016020">
    <property type="term" value="C:membrane"/>
    <property type="evidence" value="ECO:0007669"/>
    <property type="project" value="UniProtKB-SubCell"/>
</dbReference>
<evidence type="ECO:0000313" key="13">
    <source>
        <dbReference type="EMBL" id="OIV40458.1"/>
    </source>
</evidence>
<sequence>MTEDFNYLFQYIEKEKLSIDKTEFLFQIQSHPDYPSLLSIVDALTFFNIPNGALELPSSEIDNLADYFVALLKVENTQPQYYFLEKKENRYFFNKNNKTFEISRSEIESRWNKYVLLIENSEPQNFSKKSSKSKFYYFLPIIAFLLLLANFNESIATKLFFLFPAVGILFSIAALKDLFGTKAKIIDSFCNMTASTECSTVVESEKWKIFKIINFSDLSIVFFASQFIGILLFLLYNESNMFFSIQQILLFAALPVLFASIYYQKFVEKKWCPLCLTIIGITILENIFITVLKPTFAPISTNGIILFGFVFISVFFLWLNLKALLTNHKNLKEFKIEGSRFMRNYSIFKNTLLNSTQIAYTESISSPILLGDENGSLKIIVISNPFCGHCSKMHTIMEEILHKNREGIYFDLRFNFNENESDEKSTRIHHKLVSIYLNQGQIAFREAMKNWFENKDEHKIKTDNNLLLNNVETVQILKEQFAWNQANNLNFTPAIIINSFLFPKEFDRKQLSYFINDLIDDSNFFLNPSLVLNEF</sequence>
<evidence type="ECO:0000256" key="5">
    <source>
        <dbReference type="ARBA" id="ARBA00022989"/>
    </source>
</evidence>
<comment type="subcellular location">
    <subcellularLocation>
        <location evidence="1">Membrane</location>
        <topology evidence="1">Multi-pass membrane protein</topology>
    </subcellularLocation>
</comment>
<evidence type="ECO:0000256" key="2">
    <source>
        <dbReference type="ARBA" id="ARBA00006214"/>
    </source>
</evidence>
<dbReference type="GO" id="GO:0048038">
    <property type="term" value="F:quinone binding"/>
    <property type="evidence" value="ECO:0007669"/>
    <property type="project" value="UniProtKB-KW"/>
</dbReference>
<name>A0A1J7CLE1_FLAJO</name>